<sequence length="298" mass="34619">MNCMPHTTKIPPHFSIMRSNKTIICVKEDYKEFIADIISPPLVSEAGNQDSFQIKQGRGRYPTIPIKKNGGERLIVRNYKHGGMLGRLLGNVFFFGDRPLNEIYVHEVARKNGITSAEAIAVTKKKRWGIFYSANFISKEIAGAVDLIDFLNEQPAVDVHSKKSVIFTLAKLIRKMHDAGIYHADLHLKNMLLKKISGGTFEAYIIDLDKSTVWRQLTIGKRMKNLLRLDRSLEKYYWLQGKKTEKPLSHVSKTDRIRFFKAYMTTDPAIDRDWKVYIHRYYSPYTFHKFWWHFSGLS</sequence>
<evidence type="ECO:0000313" key="5">
    <source>
        <dbReference type="Proteomes" id="UP000501926"/>
    </source>
</evidence>
<dbReference type="GO" id="GO:0016301">
    <property type="term" value="F:kinase activity"/>
    <property type="evidence" value="ECO:0007669"/>
    <property type="project" value="UniProtKB-KW"/>
</dbReference>
<keyword evidence="4" id="KW-1185">Reference proteome</keyword>
<proteinExistence type="predicted"/>
<keyword evidence="1" id="KW-0808">Transferase</keyword>
<dbReference type="EMBL" id="CP049055">
    <property type="protein sequence ID" value="QII12050.1"/>
    <property type="molecule type" value="Genomic_DNA"/>
</dbReference>
<dbReference type="AlphaFoldDB" id="Q1Q7B1"/>
<dbReference type="KEGG" id="kst:KSMBR1_3933"/>
<dbReference type="SUPFAM" id="SSF56112">
    <property type="entry name" value="Protein kinase-like (PK-like)"/>
    <property type="match status" value="1"/>
</dbReference>
<gene>
    <name evidence="1" type="primary">KdkA</name>
    <name evidence="2" type="synonym">kdkA</name>
    <name evidence="3" type="synonym">kdkA_2</name>
    <name evidence="2" type="ORF">KsCSTR_26710</name>
    <name evidence="3" type="ORF">KSMBR1_3933</name>
    <name evidence="1" type="ORF">kuste2721</name>
</gene>
<name>Q1Q7B1_KUEST</name>
<accession>Q1Q7B1</accession>
<evidence type="ECO:0000313" key="3">
    <source>
        <dbReference type="EMBL" id="SOH06405.1"/>
    </source>
</evidence>
<evidence type="ECO:0000313" key="1">
    <source>
        <dbReference type="EMBL" id="CAJ73471.1"/>
    </source>
</evidence>
<organism evidence="1">
    <name type="scientific">Kuenenia stuttgartiensis</name>
    <dbReference type="NCBI Taxonomy" id="174633"/>
    <lineage>
        <taxon>Bacteria</taxon>
        <taxon>Pseudomonadati</taxon>
        <taxon>Planctomycetota</taxon>
        <taxon>Candidatus Brocadiia</taxon>
        <taxon>Candidatus Brocadiales</taxon>
        <taxon>Candidatus Brocadiaceae</taxon>
        <taxon>Candidatus Kuenenia</taxon>
    </lineage>
</organism>
<dbReference type="Proteomes" id="UP000221734">
    <property type="component" value="Chromosome Kuenenia_stuttgartiensis_MBR1"/>
</dbReference>
<protein>
    <submittedName>
        <fullName evidence="2">Putative KDO kinase (2-keto-3-deoxy-D-manno-octulosonic acid)</fullName>
    </submittedName>
    <submittedName>
        <fullName evidence="1">Similar to KDO kinase ( 2-keto-3-deoxy-D-manno-octulosonic acid )</fullName>
    </submittedName>
</protein>
<keyword evidence="1" id="KW-0418">Kinase</keyword>
<evidence type="ECO:0000313" key="2">
    <source>
        <dbReference type="EMBL" id="QII12050.1"/>
    </source>
</evidence>
<reference evidence="3" key="3">
    <citation type="submission" date="2017-10" db="EMBL/GenBank/DDBJ databases">
        <authorList>
            <person name="Banno H."/>
            <person name="Chua N.-H."/>
        </authorList>
    </citation>
    <scope>NUCLEOTIDE SEQUENCE [LARGE SCALE GENOMIC DNA]</scope>
    <source>
        <strain evidence="3">Kuenenia_mbr1_ru-nijmegen</strain>
    </source>
</reference>
<dbReference type="EMBL" id="LT934425">
    <property type="protein sequence ID" value="SOH06405.1"/>
    <property type="molecule type" value="Genomic_DNA"/>
</dbReference>
<reference evidence="2 5" key="5">
    <citation type="submission" date="2020-02" db="EMBL/GenBank/DDBJ databases">
        <title>Newly sequenced genome of strain CSTR1 showed variability in Candidatus Kuenenia stuttgartiensis genomes.</title>
        <authorList>
            <person name="Ding C."/>
            <person name="Adrian L."/>
        </authorList>
    </citation>
    <scope>NUCLEOTIDE SEQUENCE [LARGE SCALE GENOMIC DNA]</scope>
    <source>
        <strain evidence="2 5">CSTR1</strain>
    </source>
</reference>
<dbReference type="Proteomes" id="UP000501926">
    <property type="component" value="Chromosome"/>
</dbReference>
<reference evidence="1" key="2">
    <citation type="submission" date="2006-01" db="EMBL/GenBank/DDBJ databases">
        <authorList>
            <person name="Genoscope"/>
        </authorList>
    </citation>
    <scope>NUCLEOTIDE SEQUENCE</scope>
</reference>
<dbReference type="InterPro" id="IPR011009">
    <property type="entry name" value="Kinase-like_dom_sf"/>
</dbReference>
<reference evidence="4" key="4">
    <citation type="submission" date="2017-10" db="EMBL/GenBank/DDBJ databases">
        <authorList>
            <person name="Frank J."/>
        </authorList>
    </citation>
    <scope>NUCLEOTIDE SEQUENCE [LARGE SCALE GENOMIC DNA]</scope>
</reference>
<dbReference type="Pfam" id="PF06293">
    <property type="entry name" value="Kdo"/>
    <property type="match status" value="1"/>
</dbReference>
<dbReference type="EMBL" id="CT573071">
    <property type="protein sequence ID" value="CAJ73471.1"/>
    <property type="molecule type" value="Genomic_DNA"/>
</dbReference>
<dbReference type="Gene3D" id="1.10.510.10">
    <property type="entry name" value="Transferase(Phosphotransferase) domain 1"/>
    <property type="match status" value="1"/>
</dbReference>
<evidence type="ECO:0000313" key="4">
    <source>
        <dbReference type="Proteomes" id="UP000221734"/>
    </source>
</evidence>
<reference evidence="1" key="1">
    <citation type="journal article" date="2006" name="Nature">
        <title>Deciphering the evolution and metabolism of an anammox bacterium from a community genome.</title>
        <authorList>
            <person name="Strous M."/>
            <person name="Pelletier E."/>
            <person name="Mangenot S."/>
            <person name="Rattei T."/>
            <person name="Lehner A."/>
            <person name="Taylor M.W."/>
            <person name="Horn M."/>
            <person name="Daims H."/>
            <person name="Bartol-Mavel D."/>
            <person name="Wincker P."/>
            <person name="Barbe V."/>
            <person name="Fonknechten N."/>
            <person name="Vallenet D."/>
            <person name="Segurens B."/>
            <person name="Schenowitz-Truong C."/>
            <person name="Medigue C."/>
            <person name="Collingro A."/>
            <person name="Snel B."/>
            <person name="Dutilh B.E."/>
            <person name="OpDenCamp H.J.M."/>
            <person name="vanDerDrift C."/>
            <person name="Cirpus I."/>
            <person name="vanDePas-Schoonen K.T."/>
            <person name="Harhangi H.R."/>
            <person name="vanNiftrik L."/>
            <person name="Schmid M."/>
            <person name="Keltjens J."/>
            <person name="vanDeVossenberg J."/>
            <person name="Kartal B."/>
            <person name="Meier H."/>
            <person name="Frishman D."/>
            <person name="Huynen M.A."/>
            <person name="Mewes H."/>
            <person name="Weissenbach J."/>
            <person name="Jetten M.S.M."/>
            <person name="Wagner M."/>
            <person name="LePaslier D."/>
        </authorList>
    </citation>
    <scope>NUCLEOTIDE SEQUENCE</scope>
</reference>